<sequence length="236" mass="26915">MTSSSIDRSASMEIDMAVPKVEEEDYELLSGIEQYEPPSSALLAQTTFVSVSIKLDPALFVNFSAIQEHLDRICVLADLVRAVHTTIDQHEARIQHELSELWSDNPDIRKRGLRGGTARKQRKIIGRYVRITTVDRELAGRRLEVEKIDYLGRNRVAGLRGLRKMFEEAFCFLRDQQHKCEDIVRCGETLMYGVTTPLVLTHLASVDDVFTAGNLEQMEDIGEMLDTFDEEYDTFL</sequence>
<dbReference type="Proteomes" id="UP000054466">
    <property type="component" value="Unassembled WGS sequence"/>
</dbReference>
<dbReference type="VEuPathDB" id="FungiDB:PV07_05845"/>
<reference evidence="1 2" key="1">
    <citation type="submission" date="2015-01" db="EMBL/GenBank/DDBJ databases">
        <title>The Genome Sequence of Cladophialophora immunda CBS83496.</title>
        <authorList>
            <consortium name="The Broad Institute Genomics Platform"/>
            <person name="Cuomo C."/>
            <person name="de Hoog S."/>
            <person name="Gorbushina A."/>
            <person name="Stielow B."/>
            <person name="Teixiera M."/>
            <person name="Abouelleil A."/>
            <person name="Chapman S.B."/>
            <person name="Priest M."/>
            <person name="Young S.K."/>
            <person name="Wortman J."/>
            <person name="Nusbaum C."/>
            <person name="Birren B."/>
        </authorList>
    </citation>
    <scope>NUCLEOTIDE SEQUENCE [LARGE SCALE GENOMIC DNA]</scope>
    <source>
        <strain evidence="1 2">CBS 83496</strain>
    </source>
</reference>
<dbReference type="AlphaFoldDB" id="A0A0D2D2Z2"/>
<name>A0A0D2D2Z2_9EURO</name>
<protein>
    <submittedName>
        <fullName evidence="1">Uncharacterized protein</fullName>
    </submittedName>
</protein>
<dbReference type="EMBL" id="KN847042">
    <property type="protein sequence ID" value="KIW30069.1"/>
    <property type="molecule type" value="Genomic_DNA"/>
</dbReference>
<evidence type="ECO:0000313" key="1">
    <source>
        <dbReference type="EMBL" id="KIW30069.1"/>
    </source>
</evidence>
<gene>
    <name evidence="1" type="ORF">PV07_05845</name>
</gene>
<dbReference type="STRING" id="569365.A0A0D2D2Z2"/>
<dbReference type="OrthoDB" id="4146306at2759"/>
<dbReference type="HOGENOM" id="CLU_1170547_0_0_1"/>
<keyword evidence="2" id="KW-1185">Reference proteome</keyword>
<evidence type="ECO:0000313" key="2">
    <source>
        <dbReference type="Proteomes" id="UP000054466"/>
    </source>
</evidence>
<accession>A0A0D2D2Z2</accession>
<dbReference type="RefSeq" id="XP_016250285.1">
    <property type="nucleotide sequence ID" value="XM_016392766.1"/>
</dbReference>
<dbReference type="GeneID" id="27345039"/>
<organism evidence="1 2">
    <name type="scientific">Cladophialophora immunda</name>
    <dbReference type="NCBI Taxonomy" id="569365"/>
    <lineage>
        <taxon>Eukaryota</taxon>
        <taxon>Fungi</taxon>
        <taxon>Dikarya</taxon>
        <taxon>Ascomycota</taxon>
        <taxon>Pezizomycotina</taxon>
        <taxon>Eurotiomycetes</taxon>
        <taxon>Chaetothyriomycetidae</taxon>
        <taxon>Chaetothyriales</taxon>
        <taxon>Herpotrichiellaceae</taxon>
        <taxon>Cladophialophora</taxon>
    </lineage>
</organism>
<proteinExistence type="predicted"/>